<dbReference type="STRING" id="360910.BAV0596"/>
<protein>
    <submittedName>
        <fullName evidence="4">Monooxygenase/oxidoreductase</fullName>
    </submittedName>
</protein>
<dbReference type="Pfam" id="PF01613">
    <property type="entry name" value="Flavin_Reduct"/>
    <property type="match status" value="1"/>
</dbReference>
<accession>Q2KXV5</accession>
<dbReference type="SMART" id="SM00903">
    <property type="entry name" value="Flavin_Reduct"/>
    <property type="match status" value="1"/>
</dbReference>
<dbReference type="PANTHER" id="PTHR30466">
    <property type="entry name" value="FLAVIN REDUCTASE"/>
    <property type="match status" value="1"/>
</dbReference>
<dbReference type="EMBL" id="AM167904">
    <property type="protein sequence ID" value="CAJ48201.1"/>
    <property type="molecule type" value="Genomic_DNA"/>
</dbReference>
<dbReference type="InterPro" id="IPR050268">
    <property type="entry name" value="NADH-dep_flavin_reductase"/>
</dbReference>
<dbReference type="InterPro" id="IPR002563">
    <property type="entry name" value="Flavin_Rdtase-like_dom"/>
</dbReference>
<evidence type="ECO:0000256" key="2">
    <source>
        <dbReference type="ARBA" id="ARBA00023002"/>
    </source>
</evidence>
<proteinExistence type="inferred from homology"/>
<dbReference type="GO" id="GO:0010181">
    <property type="term" value="F:FMN binding"/>
    <property type="evidence" value="ECO:0007669"/>
    <property type="project" value="InterPro"/>
</dbReference>
<comment type="similarity">
    <text evidence="1">Belongs to the non-flavoprotein flavin reductase family.</text>
</comment>
<gene>
    <name evidence="4" type="ordered locus">BAV0596</name>
</gene>
<organism evidence="4 5">
    <name type="scientific">Bordetella avium (strain 197N)</name>
    <dbReference type="NCBI Taxonomy" id="360910"/>
    <lineage>
        <taxon>Bacteria</taxon>
        <taxon>Pseudomonadati</taxon>
        <taxon>Pseudomonadota</taxon>
        <taxon>Betaproteobacteria</taxon>
        <taxon>Burkholderiales</taxon>
        <taxon>Alcaligenaceae</taxon>
        <taxon>Bordetella</taxon>
    </lineage>
</organism>
<dbReference type="Gene3D" id="3.30.450.40">
    <property type="match status" value="1"/>
</dbReference>
<dbReference type="HOGENOM" id="CLU_701768_0_0_4"/>
<dbReference type="Proteomes" id="UP000001977">
    <property type="component" value="Chromosome"/>
</dbReference>
<dbReference type="SUPFAM" id="SSF55781">
    <property type="entry name" value="GAF domain-like"/>
    <property type="match status" value="1"/>
</dbReference>
<keyword evidence="4" id="KW-0503">Monooxygenase</keyword>
<reference evidence="4 5" key="1">
    <citation type="journal article" date="2006" name="J. Bacteriol.">
        <title>Comparison of the genome sequence of the poultry pathogen Bordetella avium with those of B. bronchiseptica, B. pertussis, and B. parapertussis reveals extensive diversity in surface structures associated with host interaction.</title>
        <authorList>
            <person name="Sebaihia M."/>
            <person name="Preston A."/>
            <person name="Maskell D.J."/>
            <person name="Kuzmiak H."/>
            <person name="Connell T.D."/>
            <person name="King N.D."/>
            <person name="Orndorff P.E."/>
            <person name="Miyamoto D.M."/>
            <person name="Thomson N.R."/>
            <person name="Harris D."/>
            <person name="Goble A."/>
            <person name="Lord A."/>
            <person name="Murphy L."/>
            <person name="Quail M.A."/>
            <person name="Rutter S."/>
            <person name="Squares R."/>
            <person name="Squares S."/>
            <person name="Woodward J."/>
            <person name="Parkhill J."/>
            <person name="Temple L.M."/>
        </authorList>
    </citation>
    <scope>NUCLEOTIDE SEQUENCE [LARGE SCALE GENOMIC DNA]</scope>
    <source>
        <strain evidence="4 5">197N</strain>
    </source>
</reference>
<dbReference type="GO" id="GO:0004497">
    <property type="term" value="F:monooxygenase activity"/>
    <property type="evidence" value="ECO:0007669"/>
    <property type="project" value="UniProtKB-KW"/>
</dbReference>
<dbReference type="PANTHER" id="PTHR30466:SF11">
    <property type="entry name" value="FLAVIN-DEPENDENT MONOOXYGENASE, REDUCTASE SUBUNIT HSAB"/>
    <property type="match status" value="1"/>
</dbReference>
<dbReference type="InterPro" id="IPR012349">
    <property type="entry name" value="Split_barrel_FMN-bd"/>
</dbReference>
<dbReference type="KEGG" id="bav:BAV0596"/>
<evidence type="ECO:0000259" key="3">
    <source>
        <dbReference type="SMART" id="SM00903"/>
    </source>
</evidence>
<dbReference type="SUPFAM" id="SSF50475">
    <property type="entry name" value="FMN-binding split barrel"/>
    <property type="match status" value="1"/>
</dbReference>
<dbReference type="InterPro" id="IPR029016">
    <property type="entry name" value="GAF-like_dom_sf"/>
</dbReference>
<dbReference type="eggNOG" id="COG1853">
    <property type="taxonomic scope" value="Bacteria"/>
</dbReference>
<name>Q2KXV5_BORA1</name>
<dbReference type="Gene3D" id="2.30.110.10">
    <property type="entry name" value="Electron Transport, Fmn-binding Protein, Chain A"/>
    <property type="match status" value="1"/>
</dbReference>
<dbReference type="RefSeq" id="WP_012416291.1">
    <property type="nucleotide sequence ID" value="NC_010645.1"/>
</dbReference>
<evidence type="ECO:0000313" key="4">
    <source>
        <dbReference type="EMBL" id="CAJ48201.1"/>
    </source>
</evidence>
<evidence type="ECO:0000313" key="5">
    <source>
        <dbReference type="Proteomes" id="UP000001977"/>
    </source>
</evidence>
<keyword evidence="5" id="KW-1185">Reference proteome</keyword>
<feature type="domain" description="Flavin reductase like" evidence="3">
    <location>
        <begin position="15"/>
        <end position="160"/>
    </location>
</feature>
<keyword evidence="2" id="KW-0560">Oxidoreductase</keyword>
<dbReference type="GO" id="GO:0042602">
    <property type="term" value="F:riboflavin reductase (NADPH) activity"/>
    <property type="evidence" value="ECO:0007669"/>
    <property type="project" value="TreeGrafter"/>
</dbReference>
<sequence length="393" mass="42082">MEQGYIDIERFRALLGSYPTGVAVVTGLDAAGQPLGMVVGTFTSVSLEPPLVAFLPMKSSRTFNSLRDASKRFCVNILAADQEAVCRVLATSVQDKFAGIAWRKSPAGNPVIDGVVAWIDCDFHNVVDAGDHDIVLGAVQAMGLERDALPLLFFQRGYGRFSSGSLVPVNEREVLWQVRLAEAARVQMDALAAELDVGCSLIASAGAESIYVAVADRPGSPQGQSRLGTRAPLVPPLGALFVGGAGGMSEDAWLGRLGKGSAEAAAKAREQLARVSRRGWSISLLGGLSPQELYLAIDLYSCTHRTPEQERRFYSTVNAMFDRHEPEDIAEDEAYDVLHLSFPVRRSSGATLFILRISDLPAGLTGAQIGNLVERLRIAASDVESAIAGIPER</sequence>
<dbReference type="AlphaFoldDB" id="Q2KXV5"/>
<dbReference type="OrthoDB" id="9792858at2"/>
<evidence type="ECO:0000256" key="1">
    <source>
        <dbReference type="ARBA" id="ARBA00008898"/>
    </source>
</evidence>